<keyword evidence="1" id="KW-0678">Repressor</keyword>
<dbReference type="EMBL" id="JBIAMT010000001">
    <property type="protein sequence ID" value="MFF0495179.1"/>
    <property type="molecule type" value="Genomic_DNA"/>
</dbReference>
<dbReference type="SUPFAM" id="SSF46689">
    <property type="entry name" value="Homeodomain-like"/>
    <property type="match status" value="1"/>
</dbReference>
<dbReference type="Pfam" id="PF13977">
    <property type="entry name" value="TetR_C_6"/>
    <property type="match status" value="1"/>
</dbReference>
<dbReference type="InterPro" id="IPR009057">
    <property type="entry name" value="Homeodomain-like_sf"/>
</dbReference>
<organism evidence="7 8">
    <name type="scientific">Nocardia aobensis</name>
    <dbReference type="NCBI Taxonomy" id="257277"/>
    <lineage>
        <taxon>Bacteria</taxon>
        <taxon>Bacillati</taxon>
        <taxon>Actinomycetota</taxon>
        <taxon>Actinomycetes</taxon>
        <taxon>Mycobacteriales</taxon>
        <taxon>Nocardiaceae</taxon>
        <taxon>Nocardia</taxon>
    </lineage>
</organism>
<dbReference type="PANTHER" id="PTHR30055:SF226">
    <property type="entry name" value="HTH-TYPE TRANSCRIPTIONAL REGULATOR PKSA"/>
    <property type="match status" value="1"/>
</dbReference>
<dbReference type="InterPro" id="IPR036271">
    <property type="entry name" value="Tet_transcr_reg_TetR-rel_C_sf"/>
</dbReference>
<gene>
    <name evidence="7" type="ORF">ACFYU5_02130</name>
</gene>
<evidence type="ECO:0000256" key="3">
    <source>
        <dbReference type="ARBA" id="ARBA00023125"/>
    </source>
</evidence>
<feature type="domain" description="HTH tetR-type" evidence="6">
    <location>
        <begin position="1"/>
        <end position="55"/>
    </location>
</feature>
<keyword evidence="8" id="KW-1185">Reference proteome</keyword>
<comment type="caution">
    <text evidence="7">The sequence shown here is derived from an EMBL/GenBank/DDBJ whole genome shotgun (WGS) entry which is preliminary data.</text>
</comment>
<feature type="DNA-binding region" description="H-T-H motif" evidence="5">
    <location>
        <begin position="18"/>
        <end position="37"/>
    </location>
</feature>
<reference evidence="7 8" key="1">
    <citation type="submission" date="2024-10" db="EMBL/GenBank/DDBJ databases">
        <title>The Natural Products Discovery Center: Release of the First 8490 Sequenced Strains for Exploring Actinobacteria Biosynthetic Diversity.</title>
        <authorList>
            <person name="Kalkreuter E."/>
            <person name="Kautsar S.A."/>
            <person name="Yang D."/>
            <person name="Bader C.D."/>
            <person name="Teijaro C.N."/>
            <person name="Fluegel L."/>
            <person name="Davis C.M."/>
            <person name="Simpson J.R."/>
            <person name="Lauterbach L."/>
            <person name="Steele A.D."/>
            <person name="Gui C."/>
            <person name="Meng S."/>
            <person name="Li G."/>
            <person name="Viehrig K."/>
            <person name="Ye F."/>
            <person name="Su P."/>
            <person name="Kiefer A.F."/>
            <person name="Nichols A."/>
            <person name="Cepeda A.J."/>
            <person name="Yan W."/>
            <person name="Fan B."/>
            <person name="Jiang Y."/>
            <person name="Adhikari A."/>
            <person name="Zheng C.-J."/>
            <person name="Schuster L."/>
            <person name="Cowan T.M."/>
            <person name="Smanski M.J."/>
            <person name="Chevrette M.G."/>
            <person name="De Carvalho L.P.S."/>
            <person name="Shen B."/>
        </authorList>
    </citation>
    <scope>NUCLEOTIDE SEQUENCE [LARGE SCALE GENOMIC DNA]</scope>
    <source>
        <strain evidence="7 8">NPDC004119</strain>
    </source>
</reference>
<dbReference type="Pfam" id="PF00440">
    <property type="entry name" value="TetR_N"/>
    <property type="match status" value="1"/>
</dbReference>
<evidence type="ECO:0000313" key="7">
    <source>
        <dbReference type="EMBL" id="MFF0495179.1"/>
    </source>
</evidence>
<sequence>MAAALWRLAHREGWNAVSLRRVAAETGLSLGSLQHYFAGMDDLLDYSVGGVVDMLDERLVEQLTTLADPRDAESTVRQVLRSMIPGTVPDPSADRHPDDSWRIQVMAWLAVVTRAARNPEMSARLSAGSDRLAEAIAATLPTTRHSRDDALSTARGLLSLVEGLLLQLARGDIDPSGASTVITRFVALAFDAQTNKKAAGDDLRLRKWS</sequence>
<protein>
    <submittedName>
        <fullName evidence="7">TetR/AcrR family transcriptional regulator</fullName>
    </submittedName>
</protein>
<evidence type="ECO:0000256" key="4">
    <source>
        <dbReference type="ARBA" id="ARBA00023163"/>
    </source>
</evidence>
<dbReference type="InterPro" id="IPR039538">
    <property type="entry name" value="BetI_C"/>
</dbReference>
<evidence type="ECO:0000259" key="6">
    <source>
        <dbReference type="PROSITE" id="PS50977"/>
    </source>
</evidence>
<keyword evidence="3 5" id="KW-0238">DNA-binding</keyword>
<dbReference type="PANTHER" id="PTHR30055">
    <property type="entry name" value="HTH-TYPE TRANSCRIPTIONAL REGULATOR RUTR"/>
    <property type="match status" value="1"/>
</dbReference>
<dbReference type="Proteomes" id="UP001601442">
    <property type="component" value="Unassembled WGS sequence"/>
</dbReference>
<accession>A0ABW6NVG4</accession>
<dbReference type="InterPro" id="IPR001647">
    <property type="entry name" value="HTH_TetR"/>
</dbReference>
<evidence type="ECO:0000313" key="8">
    <source>
        <dbReference type="Proteomes" id="UP001601442"/>
    </source>
</evidence>
<keyword evidence="2" id="KW-0805">Transcription regulation</keyword>
<dbReference type="Gene3D" id="1.10.357.10">
    <property type="entry name" value="Tetracycline Repressor, domain 2"/>
    <property type="match status" value="1"/>
</dbReference>
<proteinExistence type="predicted"/>
<evidence type="ECO:0000256" key="2">
    <source>
        <dbReference type="ARBA" id="ARBA00023015"/>
    </source>
</evidence>
<keyword evidence="4" id="KW-0804">Transcription</keyword>
<dbReference type="SUPFAM" id="SSF48498">
    <property type="entry name" value="Tetracyclin repressor-like, C-terminal domain"/>
    <property type="match status" value="1"/>
</dbReference>
<name>A0ABW6NVG4_9NOCA</name>
<dbReference type="InterPro" id="IPR050109">
    <property type="entry name" value="HTH-type_TetR-like_transc_reg"/>
</dbReference>
<dbReference type="RefSeq" id="WP_387388981.1">
    <property type="nucleotide sequence ID" value="NZ_JBIAMT010000001.1"/>
</dbReference>
<evidence type="ECO:0000256" key="1">
    <source>
        <dbReference type="ARBA" id="ARBA00022491"/>
    </source>
</evidence>
<dbReference type="PROSITE" id="PS50977">
    <property type="entry name" value="HTH_TETR_2"/>
    <property type="match status" value="1"/>
</dbReference>
<evidence type="ECO:0000256" key="5">
    <source>
        <dbReference type="PROSITE-ProRule" id="PRU00335"/>
    </source>
</evidence>